<protein>
    <recommendedName>
        <fullName evidence="3">CCHC-type domain-containing protein</fullName>
    </recommendedName>
</protein>
<keyword evidence="1" id="KW-0863">Zinc-finger</keyword>
<evidence type="ECO:0000256" key="1">
    <source>
        <dbReference type="PROSITE-ProRule" id="PRU00047"/>
    </source>
</evidence>
<gene>
    <name evidence="4" type="ORF">ACJRO7_009015</name>
</gene>
<evidence type="ECO:0000259" key="3">
    <source>
        <dbReference type="PROSITE" id="PS50158"/>
    </source>
</evidence>
<evidence type="ECO:0000256" key="2">
    <source>
        <dbReference type="SAM" id="MobiDB-lite"/>
    </source>
</evidence>
<dbReference type="InterPro" id="IPR036875">
    <property type="entry name" value="Znf_CCHC_sf"/>
</dbReference>
<dbReference type="GO" id="GO:0008270">
    <property type="term" value="F:zinc ion binding"/>
    <property type="evidence" value="ECO:0007669"/>
    <property type="project" value="UniProtKB-KW"/>
</dbReference>
<evidence type="ECO:0000313" key="5">
    <source>
        <dbReference type="Proteomes" id="UP001634007"/>
    </source>
</evidence>
<dbReference type="EMBL" id="JBJKBG010000011">
    <property type="protein sequence ID" value="KAL3717513.1"/>
    <property type="molecule type" value="Genomic_DNA"/>
</dbReference>
<dbReference type="PANTHER" id="PTHR47481">
    <property type="match status" value="1"/>
</dbReference>
<sequence length="324" mass="37235">MADFSSSVSGVEKFNNSNYNNWSTRMQYYLLGQDLWDIIGGSNTTPPTNDSELRKWNIKSGRALYVLAVTVEDELLQHIKSVKTPKEAWDNLATLFARTNDAKLQCLENELLSVSQQSMTISQYFSKVKTICEEISKLDLENAISETRIRRIIIHGLRPEYNGIVTATRGWANEPTLTELENILANQEALDKQIRKVTIKEDESALFSNKKGFKGQNKNRTSARDGKPWKNHGDWRRQPEEKGYQLGGARQDCDDDDDDEDKSNKRHSKRCYICGKVGHIARFCWYRREEGNVVTSCKEIESKEEWDFQAPITVKNEKSLQLLV</sequence>
<keyword evidence="1" id="KW-0479">Metal-binding</keyword>
<dbReference type="PANTHER" id="PTHR47481:SF33">
    <property type="entry name" value="RETROTRANSPOSON COPIA-LIKE N-TERMINAL DOMAIN-CONTAINING PROTEIN"/>
    <property type="match status" value="1"/>
</dbReference>
<reference evidence="4 5" key="1">
    <citation type="submission" date="2024-11" db="EMBL/GenBank/DDBJ databases">
        <title>Chromosome-level genome assembly of Eucalyptus globulus Labill. provides insights into its genome evolution.</title>
        <authorList>
            <person name="Li X."/>
        </authorList>
    </citation>
    <scope>NUCLEOTIDE SEQUENCE [LARGE SCALE GENOMIC DNA]</scope>
    <source>
        <strain evidence="4">CL2024</strain>
        <tissue evidence="4">Fresh tender leaves</tissue>
    </source>
</reference>
<dbReference type="Gene3D" id="4.10.60.10">
    <property type="entry name" value="Zinc finger, CCHC-type"/>
    <property type="match status" value="1"/>
</dbReference>
<dbReference type="SMART" id="SM00343">
    <property type="entry name" value="ZnF_C2HC"/>
    <property type="match status" value="1"/>
</dbReference>
<proteinExistence type="predicted"/>
<accession>A0ABD3ITK9</accession>
<comment type="caution">
    <text evidence="4">The sequence shown here is derived from an EMBL/GenBank/DDBJ whole genome shotgun (WGS) entry which is preliminary data.</text>
</comment>
<keyword evidence="5" id="KW-1185">Reference proteome</keyword>
<feature type="region of interest" description="Disordered" evidence="2">
    <location>
        <begin position="210"/>
        <end position="265"/>
    </location>
</feature>
<dbReference type="Proteomes" id="UP001634007">
    <property type="component" value="Unassembled WGS sequence"/>
</dbReference>
<feature type="domain" description="CCHC-type" evidence="3">
    <location>
        <begin position="270"/>
        <end position="284"/>
    </location>
</feature>
<dbReference type="SUPFAM" id="SSF57756">
    <property type="entry name" value="Retrovirus zinc finger-like domains"/>
    <property type="match status" value="1"/>
</dbReference>
<evidence type="ECO:0000313" key="4">
    <source>
        <dbReference type="EMBL" id="KAL3717513.1"/>
    </source>
</evidence>
<dbReference type="InterPro" id="IPR001878">
    <property type="entry name" value="Znf_CCHC"/>
</dbReference>
<keyword evidence="1" id="KW-0862">Zinc</keyword>
<feature type="compositionally biased region" description="Basic and acidic residues" evidence="2">
    <location>
        <begin position="222"/>
        <end position="243"/>
    </location>
</feature>
<dbReference type="AlphaFoldDB" id="A0ABD3ITK9"/>
<name>A0ABD3ITK9_EUCGL</name>
<organism evidence="4 5">
    <name type="scientific">Eucalyptus globulus</name>
    <name type="common">Tasmanian blue gum</name>
    <dbReference type="NCBI Taxonomy" id="34317"/>
    <lineage>
        <taxon>Eukaryota</taxon>
        <taxon>Viridiplantae</taxon>
        <taxon>Streptophyta</taxon>
        <taxon>Embryophyta</taxon>
        <taxon>Tracheophyta</taxon>
        <taxon>Spermatophyta</taxon>
        <taxon>Magnoliopsida</taxon>
        <taxon>eudicotyledons</taxon>
        <taxon>Gunneridae</taxon>
        <taxon>Pentapetalae</taxon>
        <taxon>rosids</taxon>
        <taxon>malvids</taxon>
        <taxon>Myrtales</taxon>
        <taxon>Myrtaceae</taxon>
        <taxon>Myrtoideae</taxon>
        <taxon>Eucalypteae</taxon>
        <taxon>Eucalyptus</taxon>
    </lineage>
</organism>
<dbReference type="PROSITE" id="PS50158">
    <property type="entry name" value="ZF_CCHC"/>
    <property type="match status" value="1"/>
</dbReference>
<dbReference type="Pfam" id="PF14223">
    <property type="entry name" value="Retrotran_gag_2"/>
    <property type="match status" value="1"/>
</dbReference>